<accession>A0A917IJL6</accession>
<organism evidence="2 3">
    <name type="scientific">Microbacterium album</name>
    <dbReference type="NCBI Taxonomy" id="2053191"/>
    <lineage>
        <taxon>Bacteria</taxon>
        <taxon>Bacillati</taxon>
        <taxon>Actinomycetota</taxon>
        <taxon>Actinomycetes</taxon>
        <taxon>Micrococcales</taxon>
        <taxon>Microbacteriaceae</taxon>
        <taxon>Microbacterium</taxon>
    </lineage>
</organism>
<feature type="region of interest" description="Disordered" evidence="1">
    <location>
        <begin position="1"/>
        <end position="24"/>
    </location>
</feature>
<evidence type="ECO:0000313" key="3">
    <source>
        <dbReference type="Proteomes" id="UP000657592"/>
    </source>
</evidence>
<evidence type="ECO:0000313" key="2">
    <source>
        <dbReference type="EMBL" id="GGH49894.1"/>
    </source>
</evidence>
<evidence type="ECO:0000256" key="1">
    <source>
        <dbReference type="SAM" id="MobiDB-lite"/>
    </source>
</evidence>
<name>A0A917IJL6_9MICO</name>
<dbReference type="RefSeq" id="WP_188757002.1">
    <property type="nucleotide sequence ID" value="NZ_BMJY01000019.1"/>
</dbReference>
<dbReference type="Proteomes" id="UP000657592">
    <property type="component" value="Unassembled WGS sequence"/>
</dbReference>
<feature type="region of interest" description="Disordered" evidence="1">
    <location>
        <begin position="171"/>
        <end position="207"/>
    </location>
</feature>
<protein>
    <submittedName>
        <fullName evidence="2">Uncharacterized protein</fullName>
    </submittedName>
</protein>
<dbReference type="EMBL" id="BMJY01000019">
    <property type="protein sequence ID" value="GGH49894.1"/>
    <property type="molecule type" value="Genomic_DNA"/>
</dbReference>
<gene>
    <name evidence="2" type="ORF">GCM10010921_28280</name>
</gene>
<reference evidence="2" key="1">
    <citation type="journal article" date="2014" name="Int. J. Syst. Evol. Microbiol.">
        <title>Complete genome sequence of Corynebacterium casei LMG S-19264T (=DSM 44701T), isolated from a smear-ripened cheese.</title>
        <authorList>
            <consortium name="US DOE Joint Genome Institute (JGI-PGF)"/>
            <person name="Walter F."/>
            <person name="Albersmeier A."/>
            <person name="Kalinowski J."/>
            <person name="Ruckert C."/>
        </authorList>
    </citation>
    <scope>NUCLEOTIDE SEQUENCE</scope>
    <source>
        <strain evidence="2">CGMCC 1.15794</strain>
    </source>
</reference>
<dbReference type="AlphaFoldDB" id="A0A917IJL6"/>
<keyword evidence="3" id="KW-1185">Reference proteome</keyword>
<proteinExistence type="predicted"/>
<comment type="caution">
    <text evidence="2">The sequence shown here is derived from an EMBL/GenBank/DDBJ whole genome shotgun (WGS) entry which is preliminary data.</text>
</comment>
<sequence length="207" mass="22361">MSTEPDGLSSPELEPIRREPLPPGPSSAVRLLFSSAAEHADRMAVRERVLRMTPVEEDHRAVEFRAPGVARRGRSLTWKLVGRDGVCLAARVRDFRRGERAVADAQTLVASDRLAAVVVREADTGRHSFWIVRGNDIVLTGASLVGPAARAAVLARNALRALAARPNLPAETGDLLGTASPPTFRLHREARAPRRDRRGALIPAPGA</sequence>
<reference evidence="2" key="2">
    <citation type="submission" date="2020-09" db="EMBL/GenBank/DDBJ databases">
        <authorList>
            <person name="Sun Q."/>
            <person name="Zhou Y."/>
        </authorList>
    </citation>
    <scope>NUCLEOTIDE SEQUENCE</scope>
    <source>
        <strain evidence="2">CGMCC 1.15794</strain>
    </source>
</reference>